<proteinExistence type="inferred from homology"/>
<keyword evidence="7 12" id="KW-0256">Endoplasmic reticulum</keyword>
<evidence type="ECO:0000256" key="10">
    <source>
        <dbReference type="ARBA" id="ARBA00045103"/>
    </source>
</evidence>
<keyword evidence="5 12" id="KW-0808">Transferase</keyword>
<comment type="catalytic activity">
    <reaction evidence="10 12">
        <text>a beta-D-Man-(1-&gt;4)-beta-D-GlcNAc-(1-&gt;4)-alpha-D-GlcNAc-diphospho-di-trans,poly-cis-dolichol + GDP-alpha-D-mannose = an alpha-D-Man-(1-&gt;3)-beta-D-Man-(1-&gt;4)-beta-D-GlcNAc-(1-&gt;4)-alpha-D-GlcNAc-diphospho-di-trans,poly-cis-dolichol + GDP + H(+)</text>
        <dbReference type="Rhea" id="RHEA:29515"/>
        <dbReference type="Rhea" id="RHEA-COMP:19511"/>
        <dbReference type="Rhea" id="RHEA-COMP:19513"/>
        <dbReference type="ChEBI" id="CHEBI:15378"/>
        <dbReference type="ChEBI" id="CHEBI:57527"/>
        <dbReference type="ChEBI" id="CHEBI:58189"/>
        <dbReference type="ChEBI" id="CHEBI:58472"/>
        <dbReference type="ChEBI" id="CHEBI:132510"/>
        <dbReference type="EC" id="2.4.1.132"/>
    </reaction>
    <physiologicalReaction direction="left-to-right" evidence="10 12">
        <dbReference type="Rhea" id="RHEA:29516"/>
    </physiologicalReaction>
</comment>
<dbReference type="OrthoDB" id="448893at2759"/>
<feature type="domain" description="Glycosyl transferase family 1" evidence="13">
    <location>
        <begin position="326"/>
        <end position="422"/>
    </location>
</feature>
<gene>
    <name evidence="15" type="primary">ALG2</name>
    <name evidence="15" type="ORF">LPJ53_005704</name>
</gene>
<accession>A0A9W7XW31</accession>
<dbReference type="InterPro" id="IPR001296">
    <property type="entry name" value="Glyco_trans_1"/>
</dbReference>
<evidence type="ECO:0000256" key="5">
    <source>
        <dbReference type="ARBA" id="ARBA00022679"/>
    </source>
</evidence>
<evidence type="ECO:0000256" key="11">
    <source>
        <dbReference type="ARBA" id="ARBA00045104"/>
    </source>
</evidence>
<comment type="pathway">
    <text evidence="3 12">Protein modification; protein glycosylation.</text>
</comment>
<evidence type="ECO:0000256" key="9">
    <source>
        <dbReference type="ARBA" id="ARBA00023136"/>
    </source>
</evidence>
<dbReference type="EC" id="2.4.1.132" evidence="12"/>
<dbReference type="Gene3D" id="3.40.50.2000">
    <property type="entry name" value="Glycogen Phosphorylase B"/>
    <property type="match status" value="2"/>
</dbReference>
<dbReference type="GO" id="GO:0004378">
    <property type="term" value="F:GDP-Man:Man(1)GlcNAc(2)-PP-Dol alpha-1,3-mannosyltransferase activity"/>
    <property type="evidence" value="ECO:0007669"/>
    <property type="project" value="UniProtKB-UniRule"/>
</dbReference>
<evidence type="ECO:0000256" key="2">
    <source>
        <dbReference type="ARBA" id="ARBA00004586"/>
    </source>
</evidence>
<comment type="subcellular location">
    <subcellularLocation>
        <location evidence="2 12">Endoplasmic reticulum membrane</location>
    </subcellularLocation>
</comment>
<comment type="catalytic activity">
    <reaction evidence="11 12">
        <text>an alpha-D-Man-(1-&gt;3)-beta-D-Man-(1-&gt;4)-beta-D-GlcNAc-(1-&gt;4)-alpha-D-GlcNAc-diphospho-di-trans,poly-cis-dolichol + GDP-alpha-D-mannose = an alpha-D-Man-(1-&gt;3)-[alpha-D-Man-(1-&gt;6)]-beta-D-Man-(1-&gt;4)-beta-D-GlcNAc-(1-&gt;4)-alpha-D-GlcNAc-diphospho-di-trans,poly-cis-dolichol + GDP + H(+)</text>
        <dbReference type="Rhea" id="RHEA:29519"/>
        <dbReference type="Rhea" id="RHEA-COMP:19513"/>
        <dbReference type="Rhea" id="RHEA-COMP:19515"/>
        <dbReference type="ChEBI" id="CHEBI:15378"/>
        <dbReference type="ChEBI" id="CHEBI:57527"/>
        <dbReference type="ChEBI" id="CHEBI:58189"/>
        <dbReference type="ChEBI" id="CHEBI:132510"/>
        <dbReference type="ChEBI" id="CHEBI:132511"/>
        <dbReference type="EC" id="2.4.1.257"/>
    </reaction>
    <physiologicalReaction direction="left-to-right" evidence="11 12">
        <dbReference type="Rhea" id="RHEA:29520"/>
    </physiologicalReaction>
</comment>
<evidence type="ECO:0000256" key="3">
    <source>
        <dbReference type="ARBA" id="ARBA00004922"/>
    </source>
</evidence>
<sequence length="478" mass="52096">MRRLTIGFFHPNLGIGGAERLVVDAAVSLQKLGHRVVLYTMHHDVSHCFDETRDGTLEVRVGGGWLIPHSIFGRLHILCTTLRGLWLARAMSNAGENFDVVFVDQLSSAIPLLRFTRARILFYCHFPDFLQARHDGLWRAAYRRLFDWAEQATTAEADEVVVNSRFTQEVFRQAFPLIGRVPRVLLPPLNLPAYDRPVDTQDAALWGLRTQRPTVVSINRFERRKDVHLAVEAMAKSLRASKNAAAQRACLVVAGGWDAEVAENTECLRELAALAKTLGLRTRTLAPSSVRRGDARARLLPDDAEYAPLVLAPSAGSPEDLADTDVVFVPSFSANQRAHLLAHARCVAYTPSNEHLGIVPLEAMYMRVPVVAADSGGPRETVVHGKTGFLCEPTADAFAAAIDAMLAMDDARRAAMGAAGRARVAAAHDLDAFGAQLEQVMAGMLAREPTAPMVLGVVLTAFIVGTAVLVFVAVSLVF</sequence>
<dbReference type="PANTHER" id="PTHR45918">
    <property type="entry name" value="ALPHA-1,3/1,6-MANNOSYLTRANSFERASE ALG2"/>
    <property type="match status" value="1"/>
</dbReference>
<dbReference type="PANTHER" id="PTHR45918:SF1">
    <property type="entry name" value="ALPHA-1,3_1,6-MANNOSYLTRANSFERASE ALG2"/>
    <property type="match status" value="1"/>
</dbReference>
<keyword evidence="16" id="KW-1185">Reference proteome</keyword>
<feature type="transmembrane region" description="Helical" evidence="12">
    <location>
        <begin position="453"/>
        <end position="477"/>
    </location>
</feature>
<evidence type="ECO:0000256" key="1">
    <source>
        <dbReference type="ARBA" id="ARBA00003142"/>
    </source>
</evidence>
<dbReference type="Pfam" id="PF00534">
    <property type="entry name" value="Glycos_transf_1"/>
    <property type="match status" value="1"/>
</dbReference>
<dbReference type="GO" id="GO:0005789">
    <property type="term" value="C:endoplasmic reticulum membrane"/>
    <property type="evidence" value="ECO:0007669"/>
    <property type="project" value="UniProtKB-SubCell"/>
</dbReference>
<evidence type="ECO:0000313" key="16">
    <source>
        <dbReference type="Proteomes" id="UP001149813"/>
    </source>
</evidence>
<dbReference type="InterPro" id="IPR027054">
    <property type="entry name" value="ALG2"/>
</dbReference>
<organism evidence="15 16">
    <name type="scientific">Coemansia erecta</name>
    <dbReference type="NCBI Taxonomy" id="147472"/>
    <lineage>
        <taxon>Eukaryota</taxon>
        <taxon>Fungi</taxon>
        <taxon>Fungi incertae sedis</taxon>
        <taxon>Zoopagomycota</taxon>
        <taxon>Kickxellomycotina</taxon>
        <taxon>Kickxellomycetes</taxon>
        <taxon>Kickxellales</taxon>
        <taxon>Kickxellaceae</taxon>
        <taxon>Coemansia</taxon>
    </lineage>
</organism>
<dbReference type="InterPro" id="IPR028098">
    <property type="entry name" value="Glyco_trans_4-like_N"/>
</dbReference>
<keyword evidence="6 12" id="KW-0812">Transmembrane</keyword>
<dbReference type="Pfam" id="PF13439">
    <property type="entry name" value="Glyco_transf_4"/>
    <property type="match status" value="1"/>
</dbReference>
<dbReference type="AlphaFoldDB" id="A0A9W7XW31"/>
<comment type="function">
    <text evidence="1 12">Mannosylates Man(2)GlcNAc(2)-dolichol diphosphate and Man(1)GlcNAc(2)-dolichol diphosphate to form Man(3)GlcNAc(2)-dolichol diphosphate.</text>
</comment>
<dbReference type="GO" id="GO:0102704">
    <property type="term" value="F:GDP-Man:Man(2)GlcNAc(2)-PP-Dol alpha-1,6-mannosyltransferase activity"/>
    <property type="evidence" value="ECO:0007669"/>
    <property type="project" value="UniProtKB-UniRule"/>
</dbReference>
<evidence type="ECO:0000259" key="14">
    <source>
        <dbReference type="Pfam" id="PF13439"/>
    </source>
</evidence>
<reference evidence="15" key="1">
    <citation type="submission" date="2022-07" db="EMBL/GenBank/DDBJ databases">
        <title>Phylogenomic reconstructions and comparative analyses of Kickxellomycotina fungi.</title>
        <authorList>
            <person name="Reynolds N.K."/>
            <person name="Stajich J.E."/>
            <person name="Barry K."/>
            <person name="Grigoriev I.V."/>
            <person name="Crous P."/>
            <person name="Smith M.E."/>
        </authorList>
    </citation>
    <scope>NUCLEOTIDE SEQUENCE</scope>
    <source>
        <strain evidence="15">NBRC 32514</strain>
    </source>
</reference>
<evidence type="ECO:0000256" key="7">
    <source>
        <dbReference type="ARBA" id="ARBA00022824"/>
    </source>
</evidence>
<dbReference type="SUPFAM" id="SSF53756">
    <property type="entry name" value="UDP-Glycosyltransferase/glycogen phosphorylase"/>
    <property type="match status" value="1"/>
</dbReference>
<evidence type="ECO:0000259" key="13">
    <source>
        <dbReference type="Pfam" id="PF00534"/>
    </source>
</evidence>
<dbReference type="EMBL" id="JANBOJ010000379">
    <property type="protein sequence ID" value="KAJ1719554.1"/>
    <property type="molecule type" value="Genomic_DNA"/>
</dbReference>
<dbReference type="Proteomes" id="UP001149813">
    <property type="component" value="Unassembled WGS sequence"/>
</dbReference>
<comment type="caution">
    <text evidence="15">The sequence shown here is derived from an EMBL/GenBank/DDBJ whole genome shotgun (WGS) entry which is preliminary data.</text>
</comment>
<evidence type="ECO:0000256" key="4">
    <source>
        <dbReference type="ARBA" id="ARBA00022676"/>
    </source>
</evidence>
<evidence type="ECO:0000256" key="6">
    <source>
        <dbReference type="ARBA" id="ARBA00022692"/>
    </source>
</evidence>
<keyword evidence="8 12" id="KW-1133">Transmembrane helix</keyword>
<keyword evidence="9 12" id="KW-0472">Membrane</keyword>
<evidence type="ECO:0000256" key="8">
    <source>
        <dbReference type="ARBA" id="ARBA00022989"/>
    </source>
</evidence>
<evidence type="ECO:0000256" key="12">
    <source>
        <dbReference type="RuleBase" id="RU367136"/>
    </source>
</evidence>
<feature type="domain" description="Glycosyltransferase subfamily 4-like N-terminal" evidence="14">
    <location>
        <begin position="15"/>
        <end position="177"/>
    </location>
</feature>
<dbReference type="EC" id="2.4.1.257" evidence="12"/>
<evidence type="ECO:0000313" key="15">
    <source>
        <dbReference type="EMBL" id="KAJ1719554.1"/>
    </source>
</evidence>
<protein>
    <recommendedName>
        <fullName evidence="12">Alpha-1,3/1,6-mannosyltransferase ALG2</fullName>
        <ecNumber evidence="12">2.4.1.132</ecNumber>
        <ecNumber evidence="12">2.4.1.257</ecNumber>
    </recommendedName>
    <alternativeName>
        <fullName evidence="12">GDP-Man:Man(1)GlcNAc(2)-PP-Dol alpha-1,3-mannosyltransferase</fullName>
    </alternativeName>
</protein>
<name>A0A9W7XW31_9FUNG</name>
<keyword evidence="4 12" id="KW-0328">Glycosyltransferase</keyword>
<comment type="similarity">
    <text evidence="12">Belongs to the glycosyltransferase group 1 family.</text>
</comment>